<dbReference type="AlphaFoldDB" id="A0A9P8A372"/>
<keyword evidence="3" id="KW-0949">S-adenosyl-L-methionine</keyword>
<dbReference type="InterPro" id="IPR015353">
    <property type="entry name" value="Rubisco_LSMT_subst-bd"/>
</dbReference>
<sequence>MSSFDQVNSTFLTWLEANGATVSKSISLQDYSAEGAGRGVVAVADINKDEELFSIPRPLLLSPETSALAQKIDLSDLEGWNPLMMCMIYEYCRGGDSHWKPYFDILPMNFSTPMFWSADELQELAGTGVMGNSFFSTFFHEMPTILRMFRIGKDEAESIFAEKLWPLIKSHAELFPVKDQDGAAFLKIFHRMGSLIMAYAFHDTLPGQDEDEDMDDDEDDDDEEEEKVTVSMVPMADMLNHKTGKAVSREGLPENGCDQVNQEWSTDRTTIPMEICAMQANLLRKYGFVDVPNPHNIAEISGESVVAKCTVGTDQDKDEKVEWLLEHDGLEDFFILEAGDEIPEELIGCVKILMMPIDEFRTTVVEGKKLPSTKLTLEVQKVLRELLETKIAEYASNAKDDKALLKQSQDSQSQNKRNAAIVRSGERDIVQSVLDKVKKWRPPTPAPAPSSTGKQKGNAKGQHANKGKKPYQKK</sequence>
<proteinExistence type="predicted"/>
<dbReference type="Gene3D" id="3.90.1410.10">
    <property type="entry name" value="set domain protein methyltransferase, domain 1"/>
    <property type="match status" value="1"/>
</dbReference>
<reference evidence="6" key="1">
    <citation type="submission" date="2021-07" db="EMBL/GenBank/DDBJ databases">
        <title>Draft genome of Mortierella alpina, strain LL118, isolated from an aspen leaf litter sample.</title>
        <authorList>
            <person name="Yang S."/>
            <person name="Vinatzer B.A."/>
        </authorList>
    </citation>
    <scope>NUCLEOTIDE SEQUENCE</scope>
    <source>
        <strain evidence="6">LL118</strain>
    </source>
</reference>
<keyword evidence="1" id="KW-0489">Methyltransferase</keyword>
<feature type="region of interest" description="Disordered" evidence="4">
    <location>
        <begin position="207"/>
        <end position="226"/>
    </location>
</feature>
<feature type="region of interest" description="Disordered" evidence="4">
    <location>
        <begin position="434"/>
        <end position="474"/>
    </location>
</feature>
<dbReference type="InterPro" id="IPR036464">
    <property type="entry name" value="Rubisco_LSMT_subst-bd_sf"/>
</dbReference>
<dbReference type="Gene3D" id="3.90.1420.10">
    <property type="entry name" value="Rubisco LSMT, substrate-binding domain"/>
    <property type="match status" value="1"/>
</dbReference>
<dbReference type="EMBL" id="JAIFTL010000202">
    <property type="protein sequence ID" value="KAG9321477.1"/>
    <property type="molecule type" value="Genomic_DNA"/>
</dbReference>
<evidence type="ECO:0000256" key="1">
    <source>
        <dbReference type="ARBA" id="ARBA00022603"/>
    </source>
</evidence>
<dbReference type="PANTHER" id="PTHR13271">
    <property type="entry name" value="UNCHARACTERIZED PUTATIVE METHYLTRANSFERASE"/>
    <property type="match status" value="1"/>
</dbReference>
<dbReference type="Pfam" id="PF09273">
    <property type="entry name" value="Rubis-subs-bind"/>
    <property type="match status" value="1"/>
</dbReference>
<dbReference type="PANTHER" id="PTHR13271:SF34">
    <property type="entry name" value="N-LYSINE METHYLTRANSFERASE SETD6"/>
    <property type="match status" value="1"/>
</dbReference>
<evidence type="ECO:0000259" key="5">
    <source>
        <dbReference type="Pfam" id="PF09273"/>
    </source>
</evidence>
<evidence type="ECO:0000313" key="6">
    <source>
        <dbReference type="EMBL" id="KAG9321477.1"/>
    </source>
</evidence>
<keyword evidence="2" id="KW-0808">Transferase</keyword>
<feature type="compositionally biased region" description="Acidic residues" evidence="4">
    <location>
        <begin position="208"/>
        <end position="226"/>
    </location>
</feature>
<evidence type="ECO:0000313" key="7">
    <source>
        <dbReference type="Proteomes" id="UP000717515"/>
    </source>
</evidence>
<dbReference type="Proteomes" id="UP000717515">
    <property type="component" value="Unassembled WGS sequence"/>
</dbReference>
<name>A0A9P8A372_MORAP</name>
<gene>
    <name evidence="6" type="ORF">KVV02_007276</name>
</gene>
<dbReference type="InterPro" id="IPR046341">
    <property type="entry name" value="SET_dom_sf"/>
</dbReference>
<evidence type="ECO:0000256" key="4">
    <source>
        <dbReference type="SAM" id="MobiDB-lite"/>
    </source>
</evidence>
<dbReference type="GO" id="GO:0005634">
    <property type="term" value="C:nucleus"/>
    <property type="evidence" value="ECO:0007669"/>
    <property type="project" value="TreeGrafter"/>
</dbReference>
<accession>A0A9P8A372</accession>
<feature type="compositionally biased region" description="Basic residues" evidence="4">
    <location>
        <begin position="463"/>
        <end position="474"/>
    </location>
</feature>
<organism evidence="6 7">
    <name type="scientific">Mortierella alpina</name>
    <name type="common">Oleaginous fungus</name>
    <name type="synonym">Mortierella renispora</name>
    <dbReference type="NCBI Taxonomy" id="64518"/>
    <lineage>
        <taxon>Eukaryota</taxon>
        <taxon>Fungi</taxon>
        <taxon>Fungi incertae sedis</taxon>
        <taxon>Mucoromycota</taxon>
        <taxon>Mortierellomycotina</taxon>
        <taxon>Mortierellomycetes</taxon>
        <taxon>Mortierellales</taxon>
        <taxon>Mortierellaceae</taxon>
        <taxon>Mortierella</taxon>
    </lineage>
</organism>
<protein>
    <recommendedName>
        <fullName evidence="5">Rubisco LSMT substrate-binding domain-containing protein</fullName>
    </recommendedName>
</protein>
<dbReference type="InterPro" id="IPR050600">
    <property type="entry name" value="SETD3_SETD6_MTase"/>
</dbReference>
<feature type="domain" description="Rubisco LSMT substrate-binding" evidence="5">
    <location>
        <begin position="314"/>
        <end position="429"/>
    </location>
</feature>
<dbReference type="GO" id="GO:0016279">
    <property type="term" value="F:protein-lysine N-methyltransferase activity"/>
    <property type="evidence" value="ECO:0007669"/>
    <property type="project" value="TreeGrafter"/>
</dbReference>
<evidence type="ECO:0000256" key="3">
    <source>
        <dbReference type="ARBA" id="ARBA00022691"/>
    </source>
</evidence>
<dbReference type="GO" id="GO:0032259">
    <property type="term" value="P:methylation"/>
    <property type="evidence" value="ECO:0007669"/>
    <property type="project" value="UniProtKB-KW"/>
</dbReference>
<dbReference type="SUPFAM" id="SSF82199">
    <property type="entry name" value="SET domain"/>
    <property type="match status" value="1"/>
</dbReference>
<dbReference type="SUPFAM" id="SSF81822">
    <property type="entry name" value="RuBisCo LSMT C-terminal, substrate-binding domain"/>
    <property type="match status" value="1"/>
</dbReference>
<evidence type="ECO:0000256" key="2">
    <source>
        <dbReference type="ARBA" id="ARBA00022679"/>
    </source>
</evidence>
<comment type="caution">
    <text evidence="6">The sequence shown here is derived from an EMBL/GenBank/DDBJ whole genome shotgun (WGS) entry which is preliminary data.</text>
</comment>